<dbReference type="Proteomes" id="UP000232323">
    <property type="component" value="Unassembled WGS sequence"/>
</dbReference>
<comment type="caution">
    <text evidence="4">The sequence shown here is derived from an EMBL/GenBank/DDBJ whole genome shotgun (WGS) entry which is preliminary data.</text>
</comment>
<evidence type="ECO:0000313" key="5">
    <source>
        <dbReference type="Proteomes" id="UP000232323"/>
    </source>
</evidence>
<dbReference type="PANTHER" id="PTHR46527">
    <property type="entry name" value="NUCLEOPORIN-LIKE PROTEIN 2"/>
    <property type="match status" value="1"/>
</dbReference>
<evidence type="ECO:0000256" key="2">
    <source>
        <dbReference type="ARBA" id="ARBA00023242"/>
    </source>
</evidence>
<dbReference type="AlphaFoldDB" id="A0A250WUU6"/>
<feature type="region of interest" description="Disordered" evidence="3">
    <location>
        <begin position="224"/>
        <end position="252"/>
    </location>
</feature>
<dbReference type="EMBL" id="BEGY01000008">
    <property type="protein sequence ID" value="GAX74526.1"/>
    <property type="molecule type" value="Genomic_DNA"/>
</dbReference>
<name>A0A250WUU6_9CHLO</name>
<evidence type="ECO:0000256" key="3">
    <source>
        <dbReference type="SAM" id="MobiDB-lite"/>
    </source>
</evidence>
<protein>
    <submittedName>
        <fullName evidence="4">Uncharacterized protein</fullName>
    </submittedName>
</protein>
<dbReference type="GO" id="GO:0005634">
    <property type="term" value="C:nucleus"/>
    <property type="evidence" value="ECO:0007669"/>
    <property type="project" value="UniProtKB-SubCell"/>
</dbReference>
<keyword evidence="5" id="KW-1185">Reference proteome</keyword>
<feature type="region of interest" description="Disordered" evidence="3">
    <location>
        <begin position="35"/>
        <end position="118"/>
    </location>
</feature>
<dbReference type="PANTHER" id="PTHR46527:SF1">
    <property type="entry name" value="NUCLEOPORIN NUP42"/>
    <property type="match status" value="1"/>
</dbReference>
<dbReference type="OrthoDB" id="250836at2759"/>
<dbReference type="STRING" id="1157962.A0A250WUU6"/>
<comment type="subcellular location">
    <subcellularLocation>
        <location evidence="1">Nucleus</location>
    </subcellularLocation>
</comment>
<gene>
    <name evidence="4" type="ORF">CEUSTIGMA_g1975.t1</name>
</gene>
<feature type="compositionally biased region" description="Low complexity" evidence="3">
    <location>
        <begin position="224"/>
        <end position="241"/>
    </location>
</feature>
<evidence type="ECO:0000256" key="1">
    <source>
        <dbReference type="ARBA" id="ARBA00004123"/>
    </source>
</evidence>
<evidence type="ECO:0000313" key="4">
    <source>
        <dbReference type="EMBL" id="GAX74526.1"/>
    </source>
</evidence>
<reference evidence="4 5" key="1">
    <citation type="submission" date="2017-08" db="EMBL/GenBank/DDBJ databases">
        <title>Acidophilic green algal genome provides insights into adaptation to an acidic environment.</title>
        <authorList>
            <person name="Hirooka S."/>
            <person name="Hirose Y."/>
            <person name="Kanesaki Y."/>
            <person name="Higuchi S."/>
            <person name="Fujiwara T."/>
            <person name="Onuma R."/>
            <person name="Era A."/>
            <person name="Ohbayashi R."/>
            <person name="Uzuka A."/>
            <person name="Nozaki H."/>
            <person name="Yoshikawa H."/>
            <person name="Miyagishima S.Y."/>
        </authorList>
    </citation>
    <scope>NUCLEOTIDE SEQUENCE [LARGE SCALE GENOMIC DNA]</scope>
    <source>
        <strain evidence="4 5">NIES-2499</strain>
    </source>
</reference>
<keyword evidence="2" id="KW-0539">Nucleus</keyword>
<feature type="compositionally biased region" description="Polar residues" evidence="3">
    <location>
        <begin position="81"/>
        <end position="93"/>
    </location>
</feature>
<feature type="compositionally biased region" description="Polar residues" evidence="3">
    <location>
        <begin position="452"/>
        <end position="471"/>
    </location>
</feature>
<organism evidence="4 5">
    <name type="scientific">Chlamydomonas eustigma</name>
    <dbReference type="NCBI Taxonomy" id="1157962"/>
    <lineage>
        <taxon>Eukaryota</taxon>
        <taxon>Viridiplantae</taxon>
        <taxon>Chlorophyta</taxon>
        <taxon>core chlorophytes</taxon>
        <taxon>Chlorophyceae</taxon>
        <taxon>CS clade</taxon>
        <taxon>Chlamydomonadales</taxon>
        <taxon>Chlamydomonadaceae</taxon>
        <taxon>Chlamydomonas</taxon>
    </lineage>
</organism>
<proteinExistence type="predicted"/>
<sequence>MFQKKKILLISKLGKFRSTSTRSVRAFKCLSENMPKLQWGTGTGSNNPGFQRGPNAAESSSSWGSGLSKQAGGGNSGGSNVKGQNHNQFQLLSGSARYSDPRSSARQQGTPTTEDARRVVPRDLQQELPQWKLSCYGHNRDGPNDITGDVSMEEARWKHIHDKNVLGKPDHKAAEEFRQAILAKDRELHTLKRAAESGQRLPSLGGPPIKELNPWVESIVAMSPSSLPSSGPSSGSEMLGSNMAASESLTSGAGKPRVVFGTGVGQQKTSGFGSFEALSVHNPFGASQHGSGAVVAPINTFGQQPSSIGLGGFTAAPSQGQTIGYGGPNAFGGTIKAGDFGGVSGPSSNHASSKPAWGSGLGASATNNRVAGSVASGFGQATDPLSTAALFGSTAAVPAGGTSSAPGFYGTAGAASTAAWGAAASSGTQFQATISFSHNPSIFGSSSSSSFNHQLSTGPTTSTVSVMSQEQLEVYRAPSFQRGKIPDEPPPPELCF</sequence>
<feature type="compositionally biased region" description="Low complexity" evidence="3">
    <location>
        <begin position="59"/>
        <end position="68"/>
    </location>
</feature>
<dbReference type="InterPro" id="IPR051767">
    <property type="entry name" value="Nucleoporin_NUP42"/>
</dbReference>
<accession>A0A250WUU6</accession>
<feature type="compositionally biased region" description="Polar residues" evidence="3">
    <location>
        <begin position="101"/>
        <end position="113"/>
    </location>
</feature>
<feature type="region of interest" description="Disordered" evidence="3">
    <location>
        <begin position="447"/>
        <end position="496"/>
    </location>
</feature>